<name>A0A0A9A877_ARUDO</name>
<reference evidence="1" key="1">
    <citation type="submission" date="2014-09" db="EMBL/GenBank/DDBJ databases">
        <authorList>
            <person name="Magalhaes I.L.F."/>
            <person name="Oliveira U."/>
            <person name="Santos F.R."/>
            <person name="Vidigal T.H.D.A."/>
            <person name="Brescovit A.D."/>
            <person name="Santos A.J."/>
        </authorList>
    </citation>
    <scope>NUCLEOTIDE SEQUENCE</scope>
    <source>
        <tissue evidence="1">Shoot tissue taken approximately 20 cm above the soil surface</tissue>
    </source>
</reference>
<dbReference type="EMBL" id="GBRH01249996">
    <property type="protein sequence ID" value="JAD47899.1"/>
    <property type="molecule type" value="Transcribed_RNA"/>
</dbReference>
<accession>A0A0A9A877</accession>
<reference evidence="1" key="2">
    <citation type="journal article" date="2015" name="Data Brief">
        <title>Shoot transcriptome of the giant reed, Arundo donax.</title>
        <authorList>
            <person name="Barrero R.A."/>
            <person name="Guerrero F.D."/>
            <person name="Moolhuijzen P."/>
            <person name="Goolsby J.A."/>
            <person name="Tidwell J."/>
            <person name="Bellgard S.E."/>
            <person name="Bellgard M.I."/>
        </authorList>
    </citation>
    <scope>NUCLEOTIDE SEQUENCE</scope>
    <source>
        <tissue evidence="1">Shoot tissue taken approximately 20 cm above the soil surface</tissue>
    </source>
</reference>
<protein>
    <submittedName>
        <fullName evidence="1">Uncharacterized protein</fullName>
    </submittedName>
</protein>
<sequence>MASAMYRLLYLKAWK</sequence>
<organism evidence="1">
    <name type="scientific">Arundo donax</name>
    <name type="common">Giant reed</name>
    <name type="synonym">Donax arundinaceus</name>
    <dbReference type="NCBI Taxonomy" id="35708"/>
    <lineage>
        <taxon>Eukaryota</taxon>
        <taxon>Viridiplantae</taxon>
        <taxon>Streptophyta</taxon>
        <taxon>Embryophyta</taxon>
        <taxon>Tracheophyta</taxon>
        <taxon>Spermatophyta</taxon>
        <taxon>Magnoliopsida</taxon>
        <taxon>Liliopsida</taxon>
        <taxon>Poales</taxon>
        <taxon>Poaceae</taxon>
        <taxon>PACMAD clade</taxon>
        <taxon>Arundinoideae</taxon>
        <taxon>Arundineae</taxon>
        <taxon>Arundo</taxon>
    </lineage>
</organism>
<evidence type="ECO:0000313" key="1">
    <source>
        <dbReference type="EMBL" id="JAD47899.1"/>
    </source>
</evidence>
<proteinExistence type="predicted"/>